<proteinExistence type="evidence at transcript level"/>
<sequence>MLSVSILHQFACLGFWTFTKPLSQSVLVRVLQRNRTNIYIYVLRNLGWGYIPINVSQCQKNCKLNHYKSRILCTHTHTHTHTENERESERETERERERERDWLKELCSLRIPKIYSLEAEDPGKPMCISSLSLKT</sequence>
<organism evidence="2">
    <name type="scientific">Homo sapiens</name>
    <name type="common">Human</name>
    <dbReference type="NCBI Taxonomy" id="9606"/>
    <lineage>
        <taxon>Eukaryota</taxon>
        <taxon>Metazoa</taxon>
        <taxon>Chordata</taxon>
        <taxon>Craniata</taxon>
        <taxon>Vertebrata</taxon>
        <taxon>Euteleostomi</taxon>
        <taxon>Mammalia</taxon>
        <taxon>Eutheria</taxon>
        <taxon>Euarchontoglires</taxon>
        <taxon>Primates</taxon>
        <taxon>Haplorrhini</taxon>
        <taxon>Catarrhini</taxon>
        <taxon>Hominidae</taxon>
        <taxon>Homo</taxon>
    </lineage>
</organism>
<feature type="region of interest" description="Disordered" evidence="1">
    <location>
        <begin position="78"/>
        <end position="97"/>
    </location>
</feature>
<evidence type="ECO:0000256" key="1">
    <source>
        <dbReference type="SAM" id="MobiDB-lite"/>
    </source>
</evidence>
<protein>
    <submittedName>
        <fullName evidence="2">cDNA FLJ34659 fis, clone KIDNE2018863</fullName>
    </submittedName>
</protein>
<evidence type="ECO:0000313" key="2">
    <source>
        <dbReference type="EMBL" id="BAC03784.1"/>
    </source>
</evidence>
<dbReference type="EMBL" id="AK091978">
    <property type="protein sequence ID" value="BAC03784.1"/>
    <property type="molecule type" value="mRNA"/>
</dbReference>
<feature type="compositionally biased region" description="Basic and acidic residues" evidence="1">
    <location>
        <begin position="80"/>
        <end position="97"/>
    </location>
</feature>
<accession>Q8NAW3</accession>
<reference evidence="2" key="1">
    <citation type="journal article" date="2004" name="Nat. Genet.">
        <title>Complete sequencing and characterization of 21,243 full-length human cDNAs.</title>
        <authorList>
            <person name="Ota T."/>
            <person name="Suzuki Y."/>
            <person name="Nishikawa T."/>
            <person name="Otsuki T."/>
            <person name="Sugiyama T."/>
            <person name="Irie R."/>
            <person name="Wakamatsu A."/>
            <person name="Hayashi K."/>
            <person name="Sato H."/>
            <person name="Nagai K."/>
            <person name="Kimura K."/>
            <person name="Makita H."/>
            <person name="Sekine M."/>
            <person name="Obayashi M."/>
            <person name="Nishi T."/>
            <person name="Shibahara T."/>
            <person name="Tanaka T."/>
            <person name="Ishii S."/>
            <person name="Yamamoto J."/>
            <person name="Saito K."/>
            <person name="Kawai Y."/>
            <person name="Isono Y."/>
            <person name="Nakamura Y."/>
            <person name="Nagahari K."/>
            <person name="Murakami K."/>
            <person name="Yasuda T."/>
            <person name="Iwayanagi T."/>
            <person name="Wagatsuma M."/>
            <person name="Shiratori A."/>
            <person name="Sudo H."/>
            <person name="Hosoiri T."/>
            <person name="Kaku Y."/>
            <person name="Kodaira H."/>
            <person name="Kondo H."/>
            <person name="Sugawara M."/>
            <person name="Takahashi M."/>
            <person name="Kanda K."/>
            <person name="Yokoi T."/>
            <person name="Furuya T."/>
            <person name="Kikkawa E."/>
            <person name="Omura Y."/>
            <person name="Abe K."/>
            <person name="Kamihara K."/>
            <person name="Katsuta N."/>
            <person name="Sato K."/>
            <person name="Tanikawa M."/>
            <person name="Yamazaki M."/>
            <person name="Ninomiya K."/>
            <person name="Ishibashi T."/>
            <person name="Yamashita H."/>
            <person name="Murakawa K."/>
            <person name="Fujimori K."/>
            <person name="Tanai H."/>
            <person name="Kimata M."/>
            <person name="Watanabe M."/>
            <person name="Hiraoka S."/>
            <person name="Chiba Y."/>
            <person name="Ishida S."/>
            <person name="Ono Y."/>
            <person name="Takiguchi S."/>
            <person name="Watanabe S."/>
            <person name="Yosida M."/>
            <person name="Hotuta T."/>
            <person name="Kusano J."/>
            <person name="Kanehori K."/>
            <person name="Takahashi-Fujii A."/>
            <person name="Hara H."/>
            <person name="Tanase T."/>
            <person name="Nomura Y."/>
            <person name="Togiya S."/>
            <person name="Komai F."/>
            <person name="Hara R."/>
            <person name="Takeuchi K."/>
            <person name="Arita M."/>
            <person name="Imose N."/>
            <person name="Musashino K."/>
            <person name="Yuuki H."/>
            <person name="Oshima A."/>
            <person name="Sasaki N."/>
            <person name="Aotsuka S."/>
            <person name="Yoshikawa Y."/>
            <person name="Matsunawa H."/>
            <person name="Ichihara T."/>
            <person name="Shiohata N."/>
            <person name="Sano S."/>
            <person name="Moriya S."/>
            <person name="Momiyama H."/>
            <person name="Satoh N."/>
            <person name="Takami S."/>
            <person name="Terashima Y."/>
            <person name="Suzuki O."/>
            <person name="Nakagawa S."/>
            <person name="Senoh A."/>
            <person name="Mizoguchi H."/>
            <person name="Goto Y."/>
            <person name="Shimizu F."/>
            <person name="Wakebe H."/>
            <person name="Hishigaki H."/>
            <person name="Watanabe T."/>
            <person name="Sugiyama A."/>
            <person name="Takemoto M."/>
            <person name="Kawakami B."/>
            <person name="Yamazaki M."/>
            <person name="Watanabe K."/>
            <person name="Kumagai A."/>
            <person name="Itakura S."/>
            <person name="Fukuzumi Y."/>
            <person name="Fujimori Y."/>
            <person name="Komiyama M."/>
            <person name="Tashiro H."/>
            <person name="Tanigami A."/>
            <person name="Fujiwara T."/>
            <person name="Ono T."/>
            <person name="Yamada K."/>
            <person name="Fujii Y."/>
            <person name="Ozaki K."/>
            <person name="Hirao M."/>
            <person name="Ohmori Y."/>
            <person name="Kawabata A."/>
            <person name="Hikiji T."/>
            <person name="Kobatake N."/>
            <person name="Inagaki H."/>
            <person name="Ikema Y."/>
            <person name="Okamoto S."/>
            <person name="Okitani R."/>
            <person name="Kawakami T."/>
            <person name="Noguchi S."/>
            <person name="Itoh T."/>
            <person name="Shigeta K."/>
            <person name="Senba T."/>
            <person name="Matsumura K."/>
            <person name="Nakajima Y."/>
            <person name="Mizuno T."/>
            <person name="Morinaga M."/>
            <person name="Sasaki M."/>
            <person name="Togashi T."/>
            <person name="Oyama M."/>
            <person name="Hata H."/>
            <person name="Watanabe M."/>
            <person name="Komatsu T."/>
            <person name="Mizushima-Sugano J."/>
            <person name="Satoh T."/>
            <person name="Shirai Y."/>
            <person name="Takahashi Y."/>
            <person name="Nakagawa K."/>
            <person name="Okumura K."/>
            <person name="Nagase T."/>
            <person name="Nomura N."/>
            <person name="Kikuchi H."/>
            <person name="Masuho Y."/>
            <person name="Yamashita R."/>
            <person name="Nakai K."/>
            <person name="Yada T."/>
            <person name="Nakamura Y."/>
            <person name="Ohara O."/>
            <person name="Isogai T."/>
            <person name="Sugano S."/>
        </authorList>
    </citation>
    <scope>NUCLEOTIDE SEQUENCE</scope>
    <source>
        <tissue evidence="2">Kidney</tissue>
    </source>
</reference>
<name>Q8NAW3_HUMAN</name>
<dbReference type="AlphaFoldDB" id="Q8NAW3"/>